<accession>G9Y865</accession>
<dbReference type="AlphaFoldDB" id="G9Y865"/>
<reference evidence="1 2" key="1">
    <citation type="submission" date="2011-08" db="EMBL/GenBank/DDBJ databases">
        <authorList>
            <person name="Weinstock G."/>
            <person name="Sodergren E."/>
            <person name="Clifton S."/>
            <person name="Fulton L."/>
            <person name="Fulton B."/>
            <person name="Courtney L."/>
            <person name="Fronick C."/>
            <person name="Harrison M."/>
            <person name="Strong C."/>
            <person name="Farmer C."/>
            <person name="Delahaunty K."/>
            <person name="Markovic C."/>
            <person name="Hall O."/>
            <person name="Minx P."/>
            <person name="Tomlinson C."/>
            <person name="Mitreva M."/>
            <person name="Hou S."/>
            <person name="Chen J."/>
            <person name="Wollam A."/>
            <person name="Pepin K.H."/>
            <person name="Johnson M."/>
            <person name="Bhonagiri V."/>
            <person name="Zhang X."/>
            <person name="Suruliraj S."/>
            <person name="Warren W."/>
            <person name="Chinwalla A."/>
            <person name="Mardis E.R."/>
            <person name="Wilson R.K."/>
        </authorList>
    </citation>
    <scope>NUCLEOTIDE SEQUENCE [LARGE SCALE GENOMIC DNA]</scope>
    <source>
        <strain evidence="1 2">ATCC 51873</strain>
    </source>
</reference>
<dbReference type="HOGENOM" id="CLU_2879609_0_0_6"/>
<dbReference type="PATRIC" id="fig|1002364.3.peg.2496"/>
<dbReference type="EMBL" id="AGCI01000066">
    <property type="protein sequence ID" value="EHM41584.1"/>
    <property type="molecule type" value="Genomic_DNA"/>
</dbReference>
<comment type="caution">
    <text evidence="1">The sequence shown here is derived from an EMBL/GenBank/DDBJ whole genome shotgun (WGS) entry which is preliminary data.</text>
</comment>
<gene>
    <name evidence="1" type="ORF">HMPREF0454_02775</name>
</gene>
<protein>
    <submittedName>
        <fullName evidence="1">Uncharacterized protein</fullName>
    </submittedName>
</protein>
<dbReference type="Proteomes" id="UP000005959">
    <property type="component" value="Unassembled WGS sequence"/>
</dbReference>
<organism evidence="1 2">
    <name type="scientific">Hafnia alvei ATCC 51873</name>
    <dbReference type="NCBI Taxonomy" id="1002364"/>
    <lineage>
        <taxon>Bacteria</taxon>
        <taxon>Pseudomonadati</taxon>
        <taxon>Pseudomonadota</taxon>
        <taxon>Gammaproteobacteria</taxon>
        <taxon>Enterobacterales</taxon>
        <taxon>Hafniaceae</taxon>
        <taxon>Hafnia</taxon>
    </lineage>
</organism>
<proteinExistence type="predicted"/>
<evidence type="ECO:0000313" key="2">
    <source>
        <dbReference type="Proteomes" id="UP000005959"/>
    </source>
</evidence>
<sequence length="63" mass="7462">MKDNFQSMFAAEASMFKIAFVKYQKLKLGLEKYFTLSLDIKIKQSLSISSRYKAEISHYVKMW</sequence>
<name>G9Y865_HAFAL</name>
<evidence type="ECO:0000313" key="1">
    <source>
        <dbReference type="EMBL" id="EHM41584.1"/>
    </source>
</evidence>